<feature type="domain" description="Solute-binding protein family 5" evidence="6">
    <location>
        <begin position="146"/>
        <end position="554"/>
    </location>
</feature>
<evidence type="ECO:0000313" key="8">
    <source>
        <dbReference type="Proteomes" id="UP000186406"/>
    </source>
</evidence>
<dbReference type="EMBL" id="FRXO01000002">
    <property type="protein sequence ID" value="SHO63112.1"/>
    <property type="molecule type" value="Genomic_DNA"/>
</dbReference>
<dbReference type="InterPro" id="IPR000914">
    <property type="entry name" value="SBP_5_dom"/>
</dbReference>
<evidence type="ECO:0000256" key="1">
    <source>
        <dbReference type="ARBA" id="ARBA00004418"/>
    </source>
</evidence>
<proteinExistence type="inferred from homology"/>
<dbReference type="PIRSF" id="PIRSF002741">
    <property type="entry name" value="MppA"/>
    <property type="match status" value="1"/>
</dbReference>
<dbReference type="PANTHER" id="PTHR30290:SF64">
    <property type="entry name" value="ABC TRANSPORTER PERIPLASMIC BINDING PROTEIN"/>
    <property type="match status" value="1"/>
</dbReference>
<dbReference type="OrthoDB" id="9803988at2"/>
<feature type="compositionally biased region" description="Low complexity" evidence="4">
    <location>
        <begin position="24"/>
        <end position="47"/>
    </location>
</feature>
<protein>
    <submittedName>
        <fullName evidence="7">Microcin C transport system substrate-binding protein</fullName>
    </submittedName>
</protein>
<dbReference type="Proteomes" id="UP000186406">
    <property type="component" value="Unassembled WGS sequence"/>
</dbReference>
<dbReference type="CDD" id="cd08497">
    <property type="entry name" value="MbnE-like"/>
    <property type="match status" value="1"/>
</dbReference>
<dbReference type="GO" id="GO:0030288">
    <property type="term" value="C:outer membrane-bounded periplasmic space"/>
    <property type="evidence" value="ECO:0007669"/>
    <property type="project" value="TreeGrafter"/>
</dbReference>
<dbReference type="InterPro" id="IPR030678">
    <property type="entry name" value="Peptide/Ni-bd"/>
</dbReference>
<evidence type="ECO:0000256" key="2">
    <source>
        <dbReference type="ARBA" id="ARBA00005695"/>
    </source>
</evidence>
<accession>A0A1M7ZE48</accession>
<gene>
    <name evidence="7" type="ORF">SAMN02745172_01275</name>
</gene>
<reference evidence="7 8" key="1">
    <citation type="submission" date="2016-12" db="EMBL/GenBank/DDBJ databases">
        <authorList>
            <person name="Song W.-J."/>
            <person name="Kurnit D.M."/>
        </authorList>
    </citation>
    <scope>NUCLEOTIDE SEQUENCE [LARGE SCALE GENOMIC DNA]</scope>
    <source>
        <strain evidence="7 8">DSM 19599</strain>
    </source>
</reference>
<dbReference type="PANTHER" id="PTHR30290">
    <property type="entry name" value="PERIPLASMIC BINDING COMPONENT OF ABC TRANSPORTER"/>
    <property type="match status" value="1"/>
</dbReference>
<feature type="region of interest" description="Disordered" evidence="4">
    <location>
        <begin position="24"/>
        <end position="58"/>
    </location>
</feature>
<dbReference type="GO" id="GO:0043190">
    <property type="term" value="C:ATP-binding cassette (ABC) transporter complex"/>
    <property type="evidence" value="ECO:0007669"/>
    <property type="project" value="InterPro"/>
</dbReference>
<dbReference type="InterPro" id="IPR039424">
    <property type="entry name" value="SBP_5"/>
</dbReference>
<sequence>MRSLIKTSVLCLALAFAGSPAFAQDPAPADAPAQNAPAKAAPTTTDQNATGQATPANPDAAPAWHVGGALIGAPKYPDDFKRFDYVNPDAPKGGLVRLPADGTFDTYNFVISKGTVAAGIGLIYDTLMTPSLDESSSEYGLIASGLSYPADYSWVKYRLRPEARWQDGKPITPEDVVWSFEVLTKNNPQQEYYYRHVTKAEVTGPDEVTFTFDQAGNRELPHILGQLLVLPKHWWEGTDAKGNKRDITAGTLEPPLGSGPYRIKSAIPGRTITYERVPDYWGEKLPVNVGTNNFDQIRYDYFRDDTSELEAFKADQFDWRVEATAKTWATAYDFPAVKDGKVILELFPSRGSGLMVGFIPNLRRPEFQDPRVRRALNLALAYERMNRILFFGQYQRINSYFYGTDLAASGLPEGRELAILKEVQAEVPPGSIPDSVFTKPYANPVAENPGAERDNLKQALDLLNEAGWVQKGGKLVNAKTGAPFTFEFLLNGPTFERVGLQFKQSLARIGIDMTLRTVDSSQYVNRVRARDFDMIYTGWPQSLSPGNEQRGFFGSDAADQAGSQNYGGVKNPAIDKLIEKVIYAKDREDLVAATHALDRVMMASDYVIPGWTLPATRVARWNRFSHPDPLPYYSDGFPTVWWYDNAKAAAIGRIPQ</sequence>
<evidence type="ECO:0000259" key="6">
    <source>
        <dbReference type="Pfam" id="PF00496"/>
    </source>
</evidence>
<evidence type="ECO:0000313" key="7">
    <source>
        <dbReference type="EMBL" id="SHO63112.1"/>
    </source>
</evidence>
<feature type="chain" id="PRO_5012523162" evidence="5">
    <location>
        <begin position="24"/>
        <end position="656"/>
    </location>
</feature>
<feature type="signal peptide" evidence="5">
    <location>
        <begin position="1"/>
        <end position="23"/>
    </location>
</feature>
<keyword evidence="8" id="KW-1185">Reference proteome</keyword>
<dbReference type="Gene3D" id="3.40.190.10">
    <property type="entry name" value="Periplasmic binding protein-like II"/>
    <property type="match status" value="1"/>
</dbReference>
<keyword evidence="3 5" id="KW-0732">Signal</keyword>
<dbReference type="Pfam" id="PF00496">
    <property type="entry name" value="SBP_bac_5"/>
    <property type="match status" value="1"/>
</dbReference>
<evidence type="ECO:0000256" key="3">
    <source>
        <dbReference type="ARBA" id="ARBA00022729"/>
    </source>
</evidence>
<dbReference type="GO" id="GO:1904680">
    <property type="term" value="F:peptide transmembrane transporter activity"/>
    <property type="evidence" value="ECO:0007669"/>
    <property type="project" value="TreeGrafter"/>
</dbReference>
<comment type="subcellular location">
    <subcellularLocation>
        <location evidence="1">Periplasm</location>
    </subcellularLocation>
</comment>
<evidence type="ECO:0000256" key="4">
    <source>
        <dbReference type="SAM" id="MobiDB-lite"/>
    </source>
</evidence>
<name>A0A1M7ZE48_9HYPH</name>
<dbReference type="RefSeq" id="WP_084564242.1">
    <property type="nucleotide sequence ID" value="NZ_FRXO01000002.1"/>
</dbReference>
<evidence type="ECO:0000256" key="5">
    <source>
        <dbReference type="SAM" id="SignalP"/>
    </source>
</evidence>
<dbReference type="Gene3D" id="3.10.105.10">
    <property type="entry name" value="Dipeptide-binding Protein, Domain 3"/>
    <property type="match status" value="1"/>
</dbReference>
<organism evidence="7 8">
    <name type="scientific">Pseudoxanthobacter soli DSM 19599</name>
    <dbReference type="NCBI Taxonomy" id="1123029"/>
    <lineage>
        <taxon>Bacteria</taxon>
        <taxon>Pseudomonadati</taxon>
        <taxon>Pseudomonadota</taxon>
        <taxon>Alphaproteobacteria</taxon>
        <taxon>Hyphomicrobiales</taxon>
        <taxon>Segnochrobactraceae</taxon>
        <taxon>Pseudoxanthobacter</taxon>
    </lineage>
</organism>
<dbReference type="GO" id="GO:0015833">
    <property type="term" value="P:peptide transport"/>
    <property type="evidence" value="ECO:0007669"/>
    <property type="project" value="TreeGrafter"/>
</dbReference>
<comment type="similarity">
    <text evidence="2">Belongs to the bacterial solute-binding protein 5 family.</text>
</comment>
<dbReference type="GO" id="GO:0042884">
    <property type="term" value="P:microcin transport"/>
    <property type="evidence" value="ECO:0007669"/>
    <property type="project" value="TreeGrafter"/>
</dbReference>
<dbReference type="STRING" id="1123029.SAMN02745172_01275"/>
<dbReference type="SUPFAM" id="SSF53850">
    <property type="entry name" value="Periplasmic binding protein-like II"/>
    <property type="match status" value="1"/>
</dbReference>
<dbReference type="AlphaFoldDB" id="A0A1M7ZE48"/>